<keyword evidence="2" id="KW-1185">Reference proteome</keyword>
<protein>
    <submittedName>
        <fullName evidence="1">LmeA family phospholipid-binding protein</fullName>
    </submittedName>
</protein>
<name>A0ABW2G571_9ACTN</name>
<dbReference type="Proteomes" id="UP001596435">
    <property type="component" value="Unassembled WGS sequence"/>
</dbReference>
<evidence type="ECO:0000313" key="2">
    <source>
        <dbReference type="Proteomes" id="UP001596435"/>
    </source>
</evidence>
<dbReference type="InterPro" id="IPR021373">
    <property type="entry name" value="DUF2993"/>
</dbReference>
<accession>A0ABW2G571</accession>
<dbReference type="RefSeq" id="WP_345705698.1">
    <property type="nucleotide sequence ID" value="NZ_BAABKV010000001.1"/>
</dbReference>
<proteinExistence type="predicted"/>
<comment type="caution">
    <text evidence="1">The sequence shown here is derived from an EMBL/GenBank/DDBJ whole genome shotgun (WGS) entry which is preliminary data.</text>
</comment>
<gene>
    <name evidence="1" type="ORF">ACFQMG_34230</name>
</gene>
<organism evidence="1 2">
    <name type="scientific">Kitasatospora paranensis</name>
    <dbReference type="NCBI Taxonomy" id="258053"/>
    <lineage>
        <taxon>Bacteria</taxon>
        <taxon>Bacillati</taxon>
        <taxon>Actinomycetota</taxon>
        <taxon>Actinomycetes</taxon>
        <taxon>Kitasatosporales</taxon>
        <taxon>Streptomycetaceae</taxon>
        <taxon>Kitasatospora</taxon>
    </lineage>
</organism>
<reference evidence="2" key="1">
    <citation type="journal article" date="2019" name="Int. J. Syst. Evol. Microbiol.">
        <title>The Global Catalogue of Microorganisms (GCM) 10K type strain sequencing project: providing services to taxonomists for standard genome sequencing and annotation.</title>
        <authorList>
            <consortium name="The Broad Institute Genomics Platform"/>
            <consortium name="The Broad Institute Genome Sequencing Center for Infectious Disease"/>
            <person name="Wu L."/>
            <person name="Ma J."/>
        </authorList>
    </citation>
    <scope>NUCLEOTIDE SEQUENCE [LARGE SCALE GENOMIC DNA]</scope>
    <source>
        <strain evidence="2">CGMCC 1.12859</strain>
    </source>
</reference>
<sequence length="247" mass="24152">MTRRLSRVRAAVRRHRVATAAGVALAVLCAAGAGELTARDLLRDRIAGAAPALGGDVTVGGAGGSVLWDLMTRHIPRLDVGSDHAGLGPLPDVSFRAHLDDVRLGGPGRGSVAGTRAEVTVPTGSIGAAVEAVVRATHPSMPVASVDTDPAAGTVTVALGPGGVGLLTLRPAVTGGRVTLTVASLTVLGRPVAADALGGPGGLGGGLGALPGPQRPYPLGLTATSVRTLPTGLTITLKGGPSTLGGS</sequence>
<evidence type="ECO:0000313" key="1">
    <source>
        <dbReference type="EMBL" id="MFC7184621.1"/>
    </source>
</evidence>
<dbReference type="Pfam" id="PF11209">
    <property type="entry name" value="LmeA"/>
    <property type="match status" value="1"/>
</dbReference>
<dbReference type="EMBL" id="JBHTAJ010000111">
    <property type="protein sequence ID" value="MFC7184621.1"/>
    <property type="molecule type" value="Genomic_DNA"/>
</dbReference>